<proteinExistence type="predicted"/>
<gene>
    <name evidence="2" type="ORF">BJP34_13905</name>
</gene>
<evidence type="ECO:0000313" key="3">
    <source>
        <dbReference type="Proteomes" id="UP000177870"/>
    </source>
</evidence>
<organism evidence="2 3">
    <name type="scientific">Moorena producens PAL-8-15-08-1</name>
    <dbReference type="NCBI Taxonomy" id="1458985"/>
    <lineage>
        <taxon>Bacteria</taxon>
        <taxon>Bacillati</taxon>
        <taxon>Cyanobacteriota</taxon>
        <taxon>Cyanophyceae</taxon>
        <taxon>Coleofasciculales</taxon>
        <taxon>Coleofasciculaceae</taxon>
        <taxon>Moorena</taxon>
    </lineage>
</organism>
<accession>A0A1D8TS62</accession>
<dbReference type="InterPro" id="IPR044922">
    <property type="entry name" value="DUF2063_N_sf"/>
</dbReference>
<dbReference type="RefSeq" id="WP_070392864.1">
    <property type="nucleotide sequence ID" value="NZ_CP017599.1"/>
</dbReference>
<dbReference type="Gene3D" id="1.10.150.690">
    <property type="entry name" value="DUF2063"/>
    <property type="match status" value="1"/>
</dbReference>
<dbReference type="OrthoDB" id="4146344at2"/>
<sequence length="259" mass="29716">MELRTLQQLFYDAVFENNPASTQTLAQHIKAAKQLTPAEGLAIYRSSVLGNLSQTLMSIYPVCCCLVGEKFFEGTARSYIQRFPSLSMDLGDYGEHFPDFLANFEPAKQLPYLPDVARLEWHWHRVFNGEEATKLDVQALSTVPQDKWGELIFHLPKNSVLIESAYPIHRIWEVNQPEYEGDQQVNLDEGGIQLFLWRNGYDMRIELPTKAEWQLLKAFQGDNRFEAICQDLAADELAIDVASELPQFVQRGWIARFSI</sequence>
<dbReference type="Proteomes" id="UP000177870">
    <property type="component" value="Chromosome"/>
</dbReference>
<name>A0A1D8TS62_9CYAN</name>
<reference evidence="3" key="1">
    <citation type="submission" date="2016-10" db="EMBL/GenBank/DDBJ databases">
        <title>Comparative genomics uncovers the prolific and rare metabolic potential of the cyanobacterial genus Moorea.</title>
        <authorList>
            <person name="Leao T."/>
            <person name="Castelao G."/>
            <person name="Korobeynikov A."/>
            <person name="Monroe E.A."/>
            <person name="Podell S."/>
            <person name="Glukhov E."/>
            <person name="Allen E."/>
            <person name="Gerwick W.H."/>
            <person name="Gerwick L."/>
        </authorList>
    </citation>
    <scope>NUCLEOTIDE SEQUENCE [LARGE SCALE GENOMIC DNA]</scope>
    <source>
        <strain evidence="3">PAL-8-15-08-1</strain>
    </source>
</reference>
<dbReference type="InterPro" id="IPR018640">
    <property type="entry name" value="DUF2063"/>
</dbReference>
<feature type="domain" description="Putative DNA-binding" evidence="1">
    <location>
        <begin position="6"/>
        <end position="101"/>
    </location>
</feature>
<evidence type="ECO:0000313" key="2">
    <source>
        <dbReference type="EMBL" id="AOX00403.1"/>
    </source>
</evidence>
<evidence type="ECO:0000259" key="1">
    <source>
        <dbReference type="Pfam" id="PF09836"/>
    </source>
</evidence>
<dbReference type="STRING" id="1458985.BJP34_13905"/>
<dbReference type="KEGG" id="mpro:BJP34_13905"/>
<dbReference type="Pfam" id="PF09836">
    <property type="entry name" value="DUF2063"/>
    <property type="match status" value="1"/>
</dbReference>
<dbReference type="AlphaFoldDB" id="A0A1D8TS62"/>
<dbReference type="EMBL" id="CP017599">
    <property type="protein sequence ID" value="AOX00403.1"/>
    <property type="molecule type" value="Genomic_DNA"/>
</dbReference>
<protein>
    <submittedName>
        <fullName evidence="2">DUF2063 domain-containing protein</fullName>
    </submittedName>
</protein>